<protein>
    <recommendedName>
        <fullName evidence="3">GmrSD restriction endonucleases C-terminal domain-containing protein</fullName>
    </recommendedName>
</protein>
<evidence type="ECO:0000256" key="2">
    <source>
        <dbReference type="SAM" id="SignalP"/>
    </source>
</evidence>
<feature type="region of interest" description="Disordered" evidence="1">
    <location>
        <begin position="33"/>
        <end position="122"/>
    </location>
</feature>
<dbReference type="Proteomes" id="UP000638313">
    <property type="component" value="Unassembled WGS sequence"/>
</dbReference>
<proteinExistence type="predicted"/>
<feature type="compositionally biased region" description="Acidic residues" evidence="1">
    <location>
        <begin position="52"/>
        <end position="67"/>
    </location>
</feature>
<organism evidence="4 5">
    <name type="scientific">Streptomyces mashuensis</name>
    <dbReference type="NCBI Taxonomy" id="33904"/>
    <lineage>
        <taxon>Bacteria</taxon>
        <taxon>Bacillati</taxon>
        <taxon>Actinomycetota</taxon>
        <taxon>Actinomycetes</taxon>
        <taxon>Kitasatosporales</taxon>
        <taxon>Streptomycetaceae</taxon>
        <taxon>Streptomyces</taxon>
    </lineage>
</organism>
<comment type="caution">
    <text evidence="4">The sequence shown here is derived from an EMBL/GenBank/DDBJ whole genome shotgun (WGS) entry which is preliminary data.</text>
</comment>
<dbReference type="RefSeq" id="WP_190132971.1">
    <property type="nucleotide sequence ID" value="NZ_BNBD01000020.1"/>
</dbReference>
<dbReference type="AlphaFoldDB" id="A0A919BA01"/>
<evidence type="ECO:0000259" key="3">
    <source>
        <dbReference type="Pfam" id="PF07510"/>
    </source>
</evidence>
<keyword evidence="2" id="KW-0732">Signal</keyword>
<feature type="compositionally biased region" description="Low complexity" evidence="1">
    <location>
        <begin position="38"/>
        <end position="49"/>
    </location>
</feature>
<accession>A0A919BA01</accession>
<reference evidence="4" key="2">
    <citation type="submission" date="2020-09" db="EMBL/GenBank/DDBJ databases">
        <authorList>
            <person name="Sun Q."/>
            <person name="Ohkuma M."/>
        </authorList>
    </citation>
    <scope>NUCLEOTIDE SEQUENCE</scope>
    <source>
        <strain evidence="4">JCM 4059</strain>
    </source>
</reference>
<feature type="signal peptide" evidence="2">
    <location>
        <begin position="1"/>
        <end position="33"/>
    </location>
</feature>
<dbReference type="PANTHER" id="PTHR24094">
    <property type="entry name" value="SECRETED PROTEIN"/>
    <property type="match status" value="1"/>
</dbReference>
<evidence type="ECO:0000313" key="5">
    <source>
        <dbReference type="Proteomes" id="UP000638313"/>
    </source>
</evidence>
<dbReference type="Pfam" id="PF07510">
    <property type="entry name" value="GmrSD_C"/>
    <property type="match status" value="1"/>
</dbReference>
<gene>
    <name evidence="4" type="ORF">GCM10010218_60730</name>
</gene>
<reference evidence="4" key="1">
    <citation type="journal article" date="2014" name="Int. J. Syst. Evol. Microbiol.">
        <title>Complete genome sequence of Corynebacterium casei LMG S-19264T (=DSM 44701T), isolated from a smear-ripened cheese.</title>
        <authorList>
            <consortium name="US DOE Joint Genome Institute (JGI-PGF)"/>
            <person name="Walter F."/>
            <person name="Albersmeier A."/>
            <person name="Kalinowski J."/>
            <person name="Ruckert C."/>
        </authorList>
    </citation>
    <scope>NUCLEOTIDE SEQUENCE</scope>
    <source>
        <strain evidence="4">JCM 4059</strain>
    </source>
</reference>
<feature type="domain" description="GmrSD restriction endonucleases C-terminal" evidence="3">
    <location>
        <begin position="183"/>
        <end position="293"/>
    </location>
</feature>
<dbReference type="PANTHER" id="PTHR24094:SF15">
    <property type="entry name" value="AMP-DEPENDENT SYNTHETASE_LIGASE DOMAIN-CONTAINING PROTEIN-RELATED"/>
    <property type="match status" value="1"/>
</dbReference>
<dbReference type="EMBL" id="BNBD01000020">
    <property type="protein sequence ID" value="GHF71244.1"/>
    <property type="molecule type" value="Genomic_DNA"/>
</dbReference>
<feature type="compositionally biased region" description="Polar residues" evidence="1">
    <location>
        <begin position="76"/>
        <end position="88"/>
    </location>
</feature>
<sequence>MRRAREPRTVRAISAISAAVLLATVLPGAVAGAASRPAGTGHATGGAVAPQDYDETACEGPPADEGDVYSRPPKTSPNSTPPRTSQGTPPKGAPSGKPAETASKGGAPGRPGKWPRGIPDRDDAERMLDDLKVRPFDDKGYDHKKFVGGSCWVQHGVDRCTTRQIALRFHSVTPVKLDGPCRIVSGEWRSEYDGRVMADPLHVDVDHVVPLRNAWGSGASQWSFEKRRELANDLVASPELIVVSTWSNRAKGDKGPEKWMPKGSECMYARAWIAVKDYYRLSVTKAEQSALYKALDSCT</sequence>
<name>A0A919BA01_9ACTN</name>
<feature type="chain" id="PRO_5038079987" description="GmrSD restriction endonucleases C-terminal domain-containing protein" evidence="2">
    <location>
        <begin position="34"/>
        <end position="299"/>
    </location>
</feature>
<dbReference type="InterPro" id="IPR011089">
    <property type="entry name" value="GmrSD_C"/>
</dbReference>
<evidence type="ECO:0000256" key="1">
    <source>
        <dbReference type="SAM" id="MobiDB-lite"/>
    </source>
</evidence>
<keyword evidence="5" id="KW-1185">Reference proteome</keyword>
<evidence type="ECO:0000313" key="4">
    <source>
        <dbReference type="EMBL" id="GHF71244.1"/>
    </source>
</evidence>